<evidence type="ECO:0000256" key="1">
    <source>
        <dbReference type="PROSITE-ProRule" id="PRU00339"/>
    </source>
</evidence>
<feature type="repeat" description="TPR" evidence="1">
    <location>
        <begin position="223"/>
        <end position="256"/>
    </location>
</feature>
<dbReference type="Pfam" id="PF14559">
    <property type="entry name" value="TPR_19"/>
    <property type="match status" value="1"/>
</dbReference>
<dbReference type="Pfam" id="PF13432">
    <property type="entry name" value="TPR_16"/>
    <property type="match status" value="1"/>
</dbReference>
<feature type="repeat" description="TPR" evidence="1">
    <location>
        <begin position="288"/>
        <end position="321"/>
    </location>
</feature>
<dbReference type="Gene3D" id="1.25.40.10">
    <property type="entry name" value="Tetratricopeptide repeat domain"/>
    <property type="match status" value="3"/>
</dbReference>
<proteinExistence type="predicted"/>
<dbReference type="SUPFAM" id="SSF48452">
    <property type="entry name" value="TPR-like"/>
    <property type="match status" value="1"/>
</dbReference>
<dbReference type="PANTHER" id="PTHR12558:SF13">
    <property type="entry name" value="CELL DIVISION CYCLE PROTEIN 27 HOMOLOG"/>
    <property type="match status" value="1"/>
</dbReference>
<dbReference type="EMBL" id="DTLI01000164">
    <property type="protein sequence ID" value="HHS52575.1"/>
    <property type="molecule type" value="Genomic_DNA"/>
</dbReference>
<gene>
    <name evidence="2" type="ORF">ENW73_06895</name>
</gene>
<sequence length="624" mass="72112">MKRRLIFLLICLELLFQIAIGEDYLTQAKSKKDIGLYWEAIELLEKALKSDSKNDIGWKVLGECYLRVKEFNKAKVSLEKAQNLNPNDSEITRLLDEIKSAQKMELQAQINAYNSYLVRYPKNDEYRLKLARAYREYGDLLSAQREYEIYLANNPNATAVKEEYVKTFLKPAQRGKDAPIKKESRSKTYLKQLDQARDLVSQERYAPAESLYEAYLAKNPTDTTAWREYANMLAWNEEYEKSIKAYRHLLTLNPNDKKSAFELARVLTYKGDYKGAIAQYLTLDTTDLKVLTGLAQTYDWQGDYPKALKIYQRILIADPKNPWALKRVQELSSKIAESPQHTPAIQGSALNTWDSEEFYLKRYTTNLSLNLSEKTGLEPSFAYSQFEQRADFITACSYSLRITEKLSEAVSGQVFYTYNIYDCLDNTHSYGLSLKYVPPANSNFDFRYDHYSIVEDVLTTRSLIHSIMTDKFTIEGSYSFEKGYGLAFYYSYGAYSDSNQVQNPQARLFYQLFPILLIGYSYNLLAYSFSSNYYWSPDFYQTHSLWFELANGSTTALSYFVRAEIAKITNSAKLARSFATNLSFNPPKTAFAIGFQFSYSELSRTTDVPAYWYQSLSAYLVLKL</sequence>
<protein>
    <submittedName>
        <fullName evidence="2">Tetratricopeptide repeat protein</fullName>
    </submittedName>
</protein>
<dbReference type="InterPro" id="IPR019734">
    <property type="entry name" value="TPR_rpt"/>
</dbReference>
<accession>A0A7C6EBD6</accession>
<feature type="repeat" description="TPR" evidence="1">
    <location>
        <begin position="55"/>
        <end position="88"/>
    </location>
</feature>
<dbReference type="InterPro" id="IPR011990">
    <property type="entry name" value="TPR-like_helical_dom_sf"/>
</dbReference>
<evidence type="ECO:0000313" key="2">
    <source>
        <dbReference type="EMBL" id="HHS52575.1"/>
    </source>
</evidence>
<name>A0A7C6EBD6_UNCW3</name>
<comment type="caution">
    <text evidence="2">The sequence shown here is derived from an EMBL/GenBank/DDBJ whole genome shotgun (WGS) entry which is preliminary data.</text>
</comment>
<dbReference type="PROSITE" id="PS50005">
    <property type="entry name" value="TPR"/>
    <property type="match status" value="3"/>
</dbReference>
<reference evidence="2" key="1">
    <citation type="journal article" date="2020" name="mSystems">
        <title>Genome- and Community-Level Interaction Insights into Carbon Utilization and Element Cycling Functions of Hydrothermarchaeota in Hydrothermal Sediment.</title>
        <authorList>
            <person name="Zhou Z."/>
            <person name="Liu Y."/>
            <person name="Xu W."/>
            <person name="Pan J."/>
            <person name="Luo Z.H."/>
            <person name="Li M."/>
        </authorList>
    </citation>
    <scope>NUCLEOTIDE SEQUENCE [LARGE SCALE GENOMIC DNA]</scope>
    <source>
        <strain evidence="2">SpSt-876</strain>
    </source>
</reference>
<dbReference type="SMART" id="SM00028">
    <property type="entry name" value="TPR"/>
    <property type="match status" value="4"/>
</dbReference>
<organism evidence="2">
    <name type="scientific">candidate division WOR-3 bacterium</name>
    <dbReference type="NCBI Taxonomy" id="2052148"/>
    <lineage>
        <taxon>Bacteria</taxon>
        <taxon>Bacteria division WOR-3</taxon>
    </lineage>
</organism>
<dbReference type="PANTHER" id="PTHR12558">
    <property type="entry name" value="CELL DIVISION CYCLE 16,23,27"/>
    <property type="match status" value="1"/>
</dbReference>
<keyword evidence="1" id="KW-0802">TPR repeat</keyword>
<dbReference type="AlphaFoldDB" id="A0A7C6EBD6"/>